<gene>
    <name evidence="7" type="ORF">LTR69_008071</name>
</gene>
<evidence type="ECO:0000256" key="5">
    <source>
        <dbReference type="RuleBase" id="RU362067"/>
    </source>
</evidence>
<dbReference type="EMBL" id="JAVRRF010000019">
    <property type="protein sequence ID" value="KAK5055696.1"/>
    <property type="molecule type" value="Genomic_DNA"/>
</dbReference>
<keyword evidence="5" id="KW-0285">Flavoprotein</keyword>
<protein>
    <recommendedName>
        <fullName evidence="5">Amine oxidase</fullName>
        <ecNumber evidence="5">1.4.3.-</ecNumber>
    </recommendedName>
</protein>
<evidence type="ECO:0000313" key="7">
    <source>
        <dbReference type="EMBL" id="KAK5055696.1"/>
    </source>
</evidence>
<dbReference type="InterPro" id="IPR050703">
    <property type="entry name" value="Flavin_MAO"/>
</dbReference>
<evidence type="ECO:0000256" key="3">
    <source>
        <dbReference type="ARBA" id="ARBA00023002"/>
    </source>
</evidence>
<evidence type="ECO:0000259" key="6">
    <source>
        <dbReference type="Pfam" id="PF01593"/>
    </source>
</evidence>
<dbReference type="PANTHER" id="PTHR43563:SF1">
    <property type="entry name" value="AMINE OXIDASE [FLAVIN-CONTAINING] B"/>
    <property type="match status" value="1"/>
</dbReference>
<comment type="similarity">
    <text evidence="2 5">Belongs to the flavin monoamine oxidase family.</text>
</comment>
<dbReference type="Gene3D" id="3.40.50.720">
    <property type="entry name" value="NAD(P)-binding Rossmann-like Domain"/>
    <property type="match status" value="1"/>
</dbReference>
<comment type="cofactor">
    <cofactor evidence="1 5">
        <name>FAD</name>
        <dbReference type="ChEBI" id="CHEBI:57692"/>
    </cofactor>
</comment>
<proteinExistence type="inferred from homology"/>
<keyword evidence="8" id="KW-1185">Reference proteome</keyword>
<evidence type="ECO:0000256" key="4">
    <source>
        <dbReference type="ARBA" id="ARBA00048448"/>
    </source>
</evidence>
<comment type="caution">
    <text evidence="7">The sequence shown here is derived from an EMBL/GenBank/DDBJ whole genome shotgun (WGS) entry which is preliminary data.</text>
</comment>
<comment type="catalytic activity">
    <reaction evidence="4">
        <text>a secondary aliphatic amine + O2 + H2O = a primary amine + an aldehyde + H2O2</text>
        <dbReference type="Rhea" id="RHEA:26414"/>
        <dbReference type="ChEBI" id="CHEBI:15377"/>
        <dbReference type="ChEBI" id="CHEBI:15379"/>
        <dbReference type="ChEBI" id="CHEBI:16240"/>
        <dbReference type="ChEBI" id="CHEBI:17478"/>
        <dbReference type="ChEBI" id="CHEBI:58855"/>
        <dbReference type="ChEBI" id="CHEBI:65296"/>
        <dbReference type="EC" id="1.4.3.4"/>
    </reaction>
</comment>
<dbReference type="EC" id="1.4.3.-" evidence="5"/>
<sequence length="491" mass="54350">MQTSRDGVHWTPKTGAVDGIPSISVIEPQQFHLPEDGELLDAIVIGAGYAGLVASRELAIQKKKVLLLEGRDRIGGRTWHGTIDGFNYEMGGTWIHWHMPHIYHEMSRYGLQNDWIVSQVTGGQHDIFTLTAYGHQANMSHERETEMFVKTWGTFCNVDGTFLRESMTYPLSANLTTKYDHLSCQDRINQIRDQFTQQEIGFLEGVLLQMGGGPLDRMGLTDALRWYALGGFTGTGLNDIALSTRPKCGQSGIARKIFDHAVRSGLSYSFSSPIAKIEDGSYVTVTTRSGKTFMAKKVICTIPLNVLGDITFSPPLSPLKQAAISEGQTQKCNKIHFDLAGPDMKSWASLGSPGKGLIAALSDNTTPANDTHVVTFGPSADSKQGMKLKNNIEGIKNALYHLLPFKREIKRIVYHDWFNDEFSKGTWCYLPPKWVSRYLAAMQEPHGNLILANADWSNGWRGWIDGAAQQGIESAAKVVEALDSARKSSRL</sequence>
<organism evidence="7 8">
    <name type="scientific">Exophiala sideris</name>
    <dbReference type="NCBI Taxonomy" id="1016849"/>
    <lineage>
        <taxon>Eukaryota</taxon>
        <taxon>Fungi</taxon>
        <taxon>Dikarya</taxon>
        <taxon>Ascomycota</taxon>
        <taxon>Pezizomycotina</taxon>
        <taxon>Eurotiomycetes</taxon>
        <taxon>Chaetothyriomycetidae</taxon>
        <taxon>Chaetothyriales</taxon>
        <taxon>Herpotrichiellaceae</taxon>
        <taxon>Exophiala</taxon>
    </lineage>
</organism>
<name>A0ABR0J421_9EURO</name>
<dbReference type="PRINTS" id="PR00757">
    <property type="entry name" value="AMINEOXDASEF"/>
</dbReference>
<dbReference type="Proteomes" id="UP001345691">
    <property type="component" value="Unassembled WGS sequence"/>
</dbReference>
<evidence type="ECO:0000313" key="8">
    <source>
        <dbReference type="Proteomes" id="UP001345691"/>
    </source>
</evidence>
<dbReference type="SUPFAM" id="SSF51905">
    <property type="entry name" value="FAD/NAD(P)-binding domain"/>
    <property type="match status" value="1"/>
</dbReference>
<reference evidence="7 8" key="1">
    <citation type="submission" date="2023-08" db="EMBL/GenBank/DDBJ databases">
        <title>Black Yeasts Isolated from many extreme environments.</title>
        <authorList>
            <person name="Coleine C."/>
            <person name="Stajich J.E."/>
            <person name="Selbmann L."/>
        </authorList>
    </citation>
    <scope>NUCLEOTIDE SEQUENCE [LARGE SCALE GENOMIC DNA]</scope>
    <source>
        <strain evidence="7 8">CCFEE 6328</strain>
    </source>
</reference>
<dbReference type="InterPro" id="IPR002937">
    <property type="entry name" value="Amino_oxidase"/>
</dbReference>
<evidence type="ECO:0000256" key="1">
    <source>
        <dbReference type="ARBA" id="ARBA00001974"/>
    </source>
</evidence>
<keyword evidence="3 5" id="KW-0560">Oxidoreductase</keyword>
<dbReference type="PANTHER" id="PTHR43563">
    <property type="entry name" value="AMINE OXIDASE"/>
    <property type="match status" value="1"/>
</dbReference>
<dbReference type="Pfam" id="PF01593">
    <property type="entry name" value="Amino_oxidase"/>
    <property type="match status" value="1"/>
</dbReference>
<evidence type="ECO:0000256" key="2">
    <source>
        <dbReference type="ARBA" id="ARBA00005995"/>
    </source>
</evidence>
<accession>A0ABR0J421</accession>
<feature type="domain" description="Amine oxidase" evidence="6">
    <location>
        <begin position="50"/>
        <end position="478"/>
    </location>
</feature>
<dbReference type="Gene3D" id="3.50.50.60">
    <property type="entry name" value="FAD/NAD(P)-binding domain"/>
    <property type="match status" value="1"/>
</dbReference>
<dbReference type="InterPro" id="IPR001613">
    <property type="entry name" value="Flavin_amine_oxidase"/>
</dbReference>
<keyword evidence="5" id="KW-0274">FAD</keyword>
<dbReference type="InterPro" id="IPR036188">
    <property type="entry name" value="FAD/NAD-bd_sf"/>
</dbReference>
<dbReference type="Gene3D" id="3.90.660.10">
    <property type="match status" value="2"/>
</dbReference>